<evidence type="ECO:0000313" key="2">
    <source>
        <dbReference type="Proteomes" id="UP000319801"/>
    </source>
</evidence>
<sequence>MYSMKFDIALTSLFWGIIEGNPNPQSNHFAQQDFFKTACNNKEPCLRNVGAEPGEKSAGVRANQSWLPGPGSVHRGLRYQLNPGSTEASDKQRLLKEVFHKQILPAGPMLKRAFLSPSSGTQPIELQPSEACIEEGYGPALHPSGPGPPSYCLWTPVSTSPQRGNLITQPSYLQYSSLDPFVSSAGAYESTMAALSTPRLVPAQELLTKTPCGNEGCVRRRREGVWKREGGAFKDRWLGKFPNFCRLGLFHGDGSAGLGAVVCTKGRAADGMLSEMHRVTALTLSLMD</sequence>
<dbReference type="AlphaFoldDB" id="A0A556V0R1"/>
<proteinExistence type="predicted"/>
<dbReference type="EMBL" id="VCAZ01000088">
    <property type="protein sequence ID" value="TSQ81004.1"/>
    <property type="molecule type" value="Genomic_DNA"/>
</dbReference>
<gene>
    <name evidence="1" type="ORF">Baya_11183</name>
</gene>
<evidence type="ECO:0000313" key="1">
    <source>
        <dbReference type="EMBL" id="TSQ81004.1"/>
    </source>
</evidence>
<dbReference type="Proteomes" id="UP000319801">
    <property type="component" value="Unassembled WGS sequence"/>
</dbReference>
<reference evidence="1 2" key="1">
    <citation type="journal article" date="2019" name="Genome Biol. Evol.">
        <title>Whole-Genome Sequencing of the Giant Devil Catfish, Bagarius yarrelli.</title>
        <authorList>
            <person name="Jiang W."/>
            <person name="Lv Y."/>
            <person name="Cheng L."/>
            <person name="Yang K."/>
            <person name="Chao B."/>
            <person name="Wang X."/>
            <person name="Li Y."/>
            <person name="Pan X."/>
            <person name="You X."/>
            <person name="Zhang Y."/>
            <person name="Yang J."/>
            <person name="Li J."/>
            <person name="Zhang X."/>
            <person name="Liu S."/>
            <person name="Sun C."/>
            <person name="Yang J."/>
            <person name="Shi Q."/>
        </authorList>
    </citation>
    <scope>NUCLEOTIDE SEQUENCE [LARGE SCALE GENOMIC DNA]</scope>
    <source>
        <strain evidence="1">JWS20170419001</strain>
        <tissue evidence="1">Muscle</tissue>
    </source>
</reference>
<accession>A0A556V0R1</accession>
<organism evidence="1 2">
    <name type="scientific">Bagarius yarrelli</name>
    <name type="common">Goonch</name>
    <name type="synonym">Bagrus yarrelli</name>
    <dbReference type="NCBI Taxonomy" id="175774"/>
    <lineage>
        <taxon>Eukaryota</taxon>
        <taxon>Metazoa</taxon>
        <taxon>Chordata</taxon>
        <taxon>Craniata</taxon>
        <taxon>Vertebrata</taxon>
        <taxon>Euteleostomi</taxon>
        <taxon>Actinopterygii</taxon>
        <taxon>Neopterygii</taxon>
        <taxon>Teleostei</taxon>
        <taxon>Ostariophysi</taxon>
        <taxon>Siluriformes</taxon>
        <taxon>Sisoridae</taxon>
        <taxon>Sisorinae</taxon>
        <taxon>Bagarius</taxon>
    </lineage>
</organism>
<name>A0A556V0R1_BAGYA</name>
<comment type="caution">
    <text evidence="1">The sequence shown here is derived from an EMBL/GenBank/DDBJ whole genome shotgun (WGS) entry which is preliminary data.</text>
</comment>
<protein>
    <submittedName>
        <fullName evidence="1">Uncharacterized protein</fullName>
    </submittedName>
</protein>
<keyword evidence="2" id="KW-1185">Reference proteome</keyword>